<name>A0A8J3KHR2_9ACTN</name>
<dbReference type="SUPFAM" id="SSF46785">
    <property type="entry name" value="Winged helix' DNA-binding domain"/>
    <property type="match status" value="1"/>
</dbReference>
<protein>
    <submittedName>
        <fullName evidence="2">LysR family transcriptional regulator</fullName>
    </submittedName>
</protein>
<dbReference type="Gene3D" id="1.10.10.10">
    <property type="entry name" value="Winged helix-like DNA-binding domain superfamily/Winged helix DNA-binding domain"/>
    <property type="match status" value="1"/>
</dbReference>
<accession>A0A8J3KHR2</accession>
<dbReference type="Pfam" id="PF00126">
    <property type="entry name" value="HTH_1"/>
    <property type="match status" value="1"/>
</dbReference>
<dbReference type="RefSeq" id="WP_120314663.1">
    <property type="nucleotide sequence ID" value="NZ_BONH01000025.1"/>
</dbReference>
<dbReference type="Proteomes" id="UP000659904">
    <property type="component" value="Unassembled WGS sequence"/>
</dbReference>
<dbReference type="AlphaFoldDB" id="A0A8J3KHR2"/>
<dbReference type="InterPro" id="IPR000847">
    <property type="entry name" value="LysR_HTH_N"/>
</dbReference>
<proteinExistence type="predicted"/>
<dbReference type="InterPro" id="IPR050950">
    <property type="entry name" value="HTH-type_LysR_regulators"/>
</dbReference>
<dbReference type="EMBL" id="BONH01000025">
    <property type="protein sequence ID" value="GIG00088.1"/>
    <property type="molecule type" value="Genomic_DNA"/>
</dbReference>
<dbReference type="InterPro" id="IPR036390">
    <property type="entry name" value="WH_DNA-bd_sf"/>
</dbReference>
<dbReference type="PROSITE" id="PS50931">
    <property type="entry name" value="HTH_LYSR"/>
    <property type="match status" value="1"/>
</dbReference>
<comment type="caution">
    <text evidence="2">The sequence shown here is derived from an EMBL/GenBank/DDBJ whole genome shotgun (WGS) entry which is preliminary data.</text>
</comment>
<dbReference type="InterPro" id="IPR036388">
    <property type="entry name" value="WH-like_DNA-bd_sf"/>
</dbReference>
<dbReference type="GO" id="GO:0003700">
    <property type="term" value="F:DNA-binding transcription factor activity"/>
    <property type="evidence" value="ECO:0007669"/>
    <property type="project" value="InterPro"/>
</dbReference>
<feature type="domain" description="HTH lysR-type" evidence="1">
    <location>
        <begin position="1"/>
        <end position="59"/>
    </location>
</feature>
<dbReference type="GO" id="GO:0005829">
    <property type="term" value="C:cytosol"/>
    <property type="evidence" value="ECO:0007669"/>
    <property type="project" value="TreeGrafter"/>
</dbReference>
<evidence type="ECO:0000259" key="1">
    <source>
        <dbReference type="PROSITE" id="PS50931"/>
    </source>
</evidence>
<evidence type="ECO:0000313" key="3">
    <source>
        <dbReference type="Proteomes" id="UP000659904"/>
    </source>
</evidence>
<evidence type="ECO:0000313" key="2">
    <source>
        <dbReference type="EMBL" id="GIG00088.1"/>
    </source>
</evidence>
<gene>
    <name evidence="2" type="ORF">Cci01nite_51810</name>
</gene>
<organism evidence="2 3">
    <name type="scientific">Catellatospora citrea</name>
    <dbReference type="NCBI Taxonomy" id="53366"/>
    <lineage>
        <taxon>Bacteria</taxon>
        <taxon>Bacillati</taxon>
        <taxon>Actinomycetota</taxon>
        <taxon>Actinomycetes</taxon>
        <taxon>Micromonosporales</taxon>
        <taxon>Micromonosporaceae</taxon>
        <taxon>Catellatospora</taxon>
    </lineage>
</organism>
<dbReference type="PANTHER" id="PTHR30419">
    <property type="entry name" value="HTH-TYPE TRANSCRIPTIONAL REGULATOR YBHD"/>
    <property type="match status" value="1"/>
</dbReference>
<sequence length="298" mass="31238">MDLVAACRAFLAVSGQGSFTAGAAVARIQQSVASRRVAALEEHLGGRVFARSSRTVRLTPFGRDMLPWARRVVDVADAMALDAARALLRPIRLAVPAVCGTLALARLAAAGRDEQVHLDLLAAGPVERAELVRAEQVGAALLAVAPDGAVWQVPVGVAAAADPGRPAVHVESLRAGRAARTARRRRIWVQPEDDVAHVRDELTRLGAAVGLQPAQVATGASLVAAVSEVLTSNDLLACSPAQAEELGLHWRPIGELDLRRGYDLAVGSREDASAVGQLLEAEIGRCLGVRQGQGRGRS</sequence>
<reference evidence="2 3" key="1">
    <citation type="submission" date="2021-01" db="EMBL/GenBank/DDBJ databases">
        <title>Whole genome shotgun sequence of Catellatospora citrea NBRC 14495.</title>
        <authorList>
            <person name="Komaki H."/>
            <person name="Tamura T."/>
        </authorList>
    </citation>
    <scope>NUCLEOTIDE SEQUENCE [LARGE SCALE GENOMIC DNA]</scope>
    <source>
        <strain evidence="2 3">NBRC 14495</strain>
    </source>
</reference>
<keyword evidence="3" id="KW-1185">Reference proteome</keyword>